<sequence>MRSTERLLRREDFCPLVRLLRRSVFGVLEELVLTRIVDVLTVPAPIRLLTLLVLVAFFTPMLPPLPPWPPGPFRSIASCPIPPSGPDRASMRPPPLPTPPLPPPPPPPGTPLLPEPLPPLPPLPPPPLIRVGRCVVVIFVKANGAKLSRIKVSIMRAICWKPDVDGAELCGRWTEILQTWKEKERKKKRVSVRIANGTSGREKEEIPNTVTDYHRKGKNGKELRTQRMRMVRCVADRLDAVYWDGHFVFHVYVGPFQGRVRVGNVTRHFVRASIRRVVVICATCSGRATLTTECRREQIITGAGDVTVGRRFVGLRCVTVRRVVTVVVLVHRTVATVPCSGRTVLYQHPAKQTKSTTYDALEEFGTGRYNIVHISRAIIALGTDGAEDFTSPDFMHGEHIDTCPMQGHAQISGTGNRLTRLTVSSFEKGWSGMLLHELLPPLPLFSLPEPSPPEPVPDAELDRDRVPCEPSEPDPASLSSESANDLSALFLSIFFLRRPISTSEPSSSDE</sequence>
<organism evidence="2 3">
    <name type="scientific">Anopheles minimus</name>
    <dbReference type="NCBI Taxonomy" id="112268"/>
    <lineage>
        <taxon>Eukaryota</taxon>
        <taxon>Metazoa</taxon>
        <taxon>Ecdysozoa</taxon>
        <taxon>Arthropoda</taxon>
        <taxon>Hexapoda</taxon>
        <taxon>Insecta</taxon>
        <taxon>Pterygota</taxon>
        <taxon>Neoptera</taxon>
        <taxon>Endopterygota</taxon>
        <taxon>Diptera</taxon>
        <taxon>Nematocera</taxon>
        <taxon>Culicoidea</taxon>
        <taxon>Culicidae</taxon>
        <taxon>Anophelinae</taxon>
        <taxon>Anopheles</taxon>
    </lineage>
</organism>
<name>A0A182VQQ4_9DIPT</name>
<feature type="region of interest" description="Disordered" evidence="1">
    <location>
        <begin position="449"/>
        <end position="482"/>
    </location>
</feature>
<dbReference type="STRING" id="112268.A0A182VQQ4"/>
<protein>
    <submittedName>
        <fullName evidence="2">Uncharacterized protein</fullName>
    </submittedName>
</protein>
<reference evidence="2" key="2">
    <citation type="submission" date="2020-05" db="UniProtKB">
        <authorList>
            <consortium name="EnsemblMetazoa"/>
        </authorList>
    </citation>
    <scope>IDENTIFICATION</scope>
    <source>
        <strain evidence="2">MINIMUS1</strain>
    </source>
</reference>
<dbReference type="EnsemblMetazoa" id="AMIN000385-RA">
    <property type="protein sequence ID" value="AMIN000385-PA"/>
    <property type="gene ID" value="AMIN000385"/>
</dbReference>
<evidence type="ECO:0000313" key="2">
    <source>
        <dbReference type="EnsemblMetazoa" id="AMIN000385-PA"/>
    </source>
</evidence>
<accession>A0A182VQQ4</accession>
<dbReference type="VEuPathDB" id="VectorBase:AMIN000385"/>
<dbReference type="Proteomes" id="UP000075920">
    <property type="component" value="Unassembled WGS sequence"/>
</dbReference>
<proteinExistence type="predicted"/>
<dbReference type="AlphaFoldDB" id="A0A182VQQ4"/>
<feature type="region of interest" description="Disordered" evidence="1">
    <location>
        <begin position="84"/>
        <end position="119"/>
    </location>
</feature>
<evidence type="ECO:0000313" key="3">
    <source>
        <dbReference type="Proteomes" id="UP000075920"/>
    </source>
</evidence>
<reference evidence="3" key="1">
    <citation type="submission" date="2013-03" db="EMBL/GenBank/DDBJ databases">
        <title>The Genome Sequence of Anopheles minimus MINIMUS1.</title>
        <authorList>
            <consortium name="The Broad Institute Genomics Platform"/>
            <person name="Neafsey D.E."/>
            <person name="Walton C."/>
            <person name="Walker B."/>
            <person name="Young S.K."/>
            <person name="Zeng Q."/>
            <person name="Gargeya S."/>
            <person name="Fitzgerald M."/>
            <person name="Haas B."/>
            <person name="Abouelleil A."/>
            <person name="Allen A.W."/>
            <person name="Alvarado L."/>
            <person name="Arachchi H.M."/>
            <person name="Berlin A.M."/>
            <person name="Chapman S.B."/>
            <person name="Gainer-Dewar J."/>
            <person name="Goldberg J."/>
            <person name="Griggs A."/>
            <person name="Gujja S."/>
            <person name="Hansen M."/>
            <person name="Howarth C."/>
            <person name="Imamovic A."/>
            <person name="Ireland A."/>
            <person name="Larimer J."/>
            <person name="McCowan C."/>
            <person name="Murphy C."/>
            <person name="Pearson M."/>
            <person name="Poon T.W."/>
            <person name="Priest M."/>
            <person name="Roberts A."/>
            <person name="Saif S."/>
            <person name="Shea T."/>
            <person name="Sisk P."/>
            <person name="Sykes S."/>
            <person name="Wortman J."/>
            <person name="Nusbaum C."/>
            <person name="Birren B."/>
        </authorList>
    </citation>
    <scope>NUCLEOTIDE SEQUENCE [LARGE SCALE GENOMIC DNA]</scope>
    <source>
        <strain evidence="3">MINIMUS1</strain>
    </source>
</reference>
<evidence type="ECO:0000256" key="1">
    <source>
        <dbReference type="SAM" id="MobiDB-lite"/>
    </source>
</evidence>
<feature type="compositionally biased region" description="Pro residues" evidence="1">
    <location>
        <begin position="92"/>
        <end position="119"/>
    </location>
</feature>
<keyword evidence="3" id="KW-1185">Reference proteome</keyword>